<dbReference type="Proteomes" id="UP000321374">
    <property type="component" value="Unassembled WGS sequence"/>
</dbReference>
<feature type="coiled-coil region" evidence="16">
    <location>
        <begin position="223"/>
        <end position="264"/>
    </location>
</feature>
<keyword evidence="8" id="KW-0808">Transferase</keyword>
<comment type="subcellular location">
    <subcellularLocation>
        <location evidence="3">Cytoplasm</location>
    </subcellularLocation>
</comment>
<evidence type="ECO:0000313" key="19">
    <source>
        <dbReference type="EMBL" id="TXI39009.1"/>
    </source>
</evidence>
<dbReference type="GO" id="GO:0016020">
    <property type="term" value="C:membrane"/>
    <property type="evidence" value="ECO:0007669"/>
    <property type="project" value="InterPro"/>
</dbReference>
<comment type="catalytic activity">
    <reaction evidence="1">
        <text>ATP + protein L-histidine = ADP + protein N-phospho-L-histidine.</text>
        <dbReference type="EC" id="2.7.13.3"/>
    </reaction>
</comment>
<evidence type="ECO:0000256" key="12">
    <source>
        <dbReference type="ARBA" id="ARBA00023012"/>
    </source>
</evidence>
<dbReference type="Gene3D" id="3.30.565.10">
    <property type="entry name" value="Histidine kinase-like ATPase, C-terminal domain"/>
    <property type="match status" value="1"/>
</dbReference>
<evidence type="ECO:0000256" key="9">
    <source>
        <dbReference type="ARBA" id="ARBA00022723"/>
    </source>
</evidence>
<dbReference type="InterPro" id="IPR004358">
    <property type="entry name" value="Sig_transdc_His_kin-like_C"/>
</dbReference>
<keyword evidence="16" id="KW-0175">Coiled coil</keyword>
<dbReference type="PANTHER" id="PTHR24421:SF59">
    <property type="entry name" value="OXYGEN SENSOR HISTIDINE KINASE NREB"/>
    <property type="match status" value="1"/>
</dbReference>
<keyword evidence="9" id="KW-0479">Metal-binding</keyword>
<evidence type="ECO:0000256" key="15">
    <source>
        <dbReference type="ARBA" id="ARBA00030800"/>
    </source>
</evidence>
<dbReference type="InterPro" id="IPR005467">
    <property type="entry name" value="His_kinase_dom"/>
</dbReference>
<dbReference type="InterPro" id="IPR011712">
    <property type="entry name" value="Sig_transdc_His_kin_sub3_dim/P"/>
</dbReference>
<dbReference type="PANTHER" id="PTHR24421">
    <property type="entry name" value="NITRATE/NITRITE SENSOR PROTEIN NARX-RELATED"/>
    <property type="match status" value="1"/>
</dbReference>
<reference evidence="19 20" key="1">
    <citation type="submission" date="2018-09" db="EMBL/GenBank/DDBJ databases">
        <title>Metagenome Assembled Genomes from an Advanced Water Purification Facility.</title>
        <authorList>
            <person name="Stamps B.W."/>
            <person name="Spear J.R."/>
        </authorList>
    </citation>
    <scope>NUCLEOTIDE SEQUENCE [LARGE SCALE GENOMIC DNA]</scope>
    <source>
        <strain evidence="19">Bin_42_2</strain>
    </source>
</reference>
<proteinExistence type="predicted"/>
<dbReference type="Pfam" id="PF07730">
    <property type="entry name" value="HisKA_3"/>
    <property type="match status" value="1"/>
</dbReference>
<dbReference type="SMART" id="SM00387">
    <property type="entry name" value="HATPase_c"/>
    <property type="match status" value="1"/>
</dbReference>
<keyword evidence="13" id="KW-0411">Iron-sulfur</keyword>
<dbReference type="GO" id="GO:0046983">
    <property type="term" value="F:protein dimerization activity"/>
    <property type="evidence" value="ECO:0007669"/>
    <property type="project" value="InterPro"/>
</dbReference>
<dbReference type="Gene3D" id="1.20.5.1930">
    <property type="match status" value="1"/>
</dbReference>
<dbReference type="CDD" id="cd16917">
    <property type="entry name" value="HATPase_UhpB-NarQ-NarX-like"/>
    <property type="match status" value="1"/>
</dbReference>
<evidence type="ECO:0000256" key="6">
    <source>
        <dbReference type="ARBA" id="ARBA00022485"/>
    </source>
</evidence>
<evidence type="ECO:0000256" key="8">
    <source>
        <dbReference type="ARBA" id="ARBA00022679"/>
    </source>
</evidence>
<dbReference type="InterPro" id="IPR003594">
    <property type="entry name" value="HATPase_dom"/>
</dbReference>
<evidence type="ECO:0000256" key="4">
    <source>
        <dbReference type="ARBA" id="ARBA00012438"/>
    </source>
</evidence>
<keyword evidence="10" id="KW-0418">Kinase</keyword>
<name>A0A5C7WPR5_METME</name>
<keyword evidence="17" id="KW-1133">Transmembrane helix</keyword>
<dbReference type="SUPFAM" id="SSF55874">
    <property type="entry name" value="ATPase domain of HSP90 chaperone/DNA topoisomerase II/histidine kinase"/>
    <property type="match status" value="1"/>
</dbReference>
<keyword evidence="12" id="KW-0902">Two-component regulatory system</keyword>
<evidence type="ECO:0000256" key="13">
    <source>
        <dbReference type="ARBA" id="ARBA00023014"/>
    </source>
</evidence>
<dbReference type="PRINTS" id="PR00344">
    <property type="entry name" value="BCTRLSENSOR"/>
</dbReference>
<gene>
    <name evidence="19" type="ORF">E6Q51_00050</name>
</gene>
<accession>A0A5C7WPR5</accession>
<comment type="cofactor">
    <cofactor evidence="2">
        <name>[4Fe-4S] cluster</name>
        <dbReference type="ChEBI" id="CHEBI:49883"/>
    </cofactor>
</comment>
<keyword evidence="6" id="KW-0004">4Fe-4S</keyword>
<evidence type="ECO:0000256" key="7">
    <source>
        <dbReference type="ARBA" id="ARBA00022490"/>
    </source>
</evidence>
<dbReference type="GO" id="GO:0046872">
    <property type="term" value="F:metal ion binding"/>
    <property type="evidence" value="ECO:0007669"/>
    <property type="project" value="UniProtKB-KW"/>
</dbReference>
<feature type="transmembrane region" description="Helical" evidence="17">
    <location>
        <begin position="206"/>
        <end position="227"/>
    </location>
</feature>
<dbReference type="InterPro" id="IPR007891">
    <property type="entry name" value="CHASE3"/>
</dbReference>
<evidence type="ECO:0000313" key="20">
    <source>
        <dbReference type="Proteomes" id="UP000321374"/>
    </source>
</evidence>
<dbReference type="EC" id="2.7.13.3" evidence="4"/>
<dbReference type="Pfam" id="PF05227">
    <property type="entry name" value="CHASE3"/>
    <property type="match status" value="1"/>
</dbReference>
<keyword evidence="17" id="KW-0472">Membrane</keyword>
<evidence type="ECO:0000256" key="11">
    <source>
        <dbReference type="ARBA" id="ARBA00023004"/>
    </source>
</evidence>
<feature type="domain" description="Histidine kinase" evidence="18">
    <location>
        <begin position="275"/>
        <end position="470"/>
    </location>
</feature>
<dbReference type="InterPro" id="IPR036890">
    <property type="entry name" value="HATPase_C_sf"/>
</dbReference>
<evidence type="ECO:0000256" key="1">
    <source>
        <dbReference type="ARBA" id="ARBA00000085"/>
    </source>
</evidence>
<comment type="caution">
    <text evidence="19">The sequence shown here is derived from an EMBL/GenBank/DDBJ whole genome shotgun (WGS) entry which is preliminary data.</text>
</comment>
<dbReference type="Pfam" id="PF02518">
    <property type="entry name" value="HATPase_c"/>
    <property type="match status" value="1"/>
</dbReference>
<evidence type="ECO:0000256" key="3">
    <source>
        <dbReference type="ARBA" id="ARBA00004496"/>
    </source>
</evidence>
<dbReference type="AlphaFoldDB" id="A0A5C7WPR5"/>
<evidence type="ECO:0000256" key="17">
    <source>
        <dbReference type="SAM" id="Phobius"/>
    </source>
</evidence>
<evidence type="ECO:0000256" key="10">
    <source>
        <dbReference type="ARBA" id="ARBA00022777"/>
    </source>
</evidence>
<dbReference type="GO" id="GO:0051539">
    <property type="term" value="F:4 iron, 4 sulfur cluster binding"/>
    <property type="evidence" value="ECO:0007669"/>
    <property type="project" value="UniProtKB-KW"/>
</dbReference>
<keyword evidence="11" id="KW-0408">Iron</keyword>
<comment type="function">
    <text evidence="14">Member of the two-component regulatory system NreB/NreC involved in the control of dissimilatory nitrate/nitrite reduction in response to oxygen. NreB functions as a direct oxygen sensor histidine kinase which is autophosphorylated, in the absence of oxygen, probably at the conserved histidine residue, and transfers its phosphate group probably to a conserved aspartate residue of NreC. NreB/NreC activates the expression of the nitrate (narGHJI) and nitrite (nir) reductase operons, as well as the putative nitrate transporter gene narT.</text>
</comment>
<keyword evidence="17" id="KW-0812">Transmembrane</keyword>
<evidence type="ECO:0000256" key="5">
    <source>
        <dbReference type="ARBA" id="ARBA00017322"/>
    </source>
</evidence>
<sequence>MHKVRTTLITLLDRLEKISDTFGGNTVALLTVSLLLAAAMLVVNDRFIVSTREKTDVLSMLDELLLETWKVQSNLAIAESSQRGYLLTRSDNYFNPYDNATGQISQQLQNINTLLNHTNLVKHAEIQSTMNELMSSISKKSAEMSVTIDFAKKRQFDKALAVVRLDSGIKESHNIEILSRRFEQQVLAYRVELEDKRNTMRRMMRWFVMACPLIFVSLVVLVIRRLLRELAEKANLYVRLTDENAEYERNIQRMTTTLQRQALQAQTNVERERYQLSRELHDELGSLLTAIKMDISWAIKHLKEDMPQVTEKLKKTNQYLDRSINFKREIVQNLHPSMIKSFGLIASLQNLLNEAGGRNQWQLDVIMPDQEMLINETLSLIIYRLVQESLNNCSKYAKATQVSVHLMHDEQYIKLEIADNGIGFDMNSLTTANTGISGMRNRVESIGGHYEVTSAPGQGTSTRVLLPYLLADPS</sequence>
<dbReference type="GO" id="GO:0000155">
    <property type="term" value="F:phosphorelay sensor kinase activity"/>
    <property type="evidence" value="ECO:0007669"/>
    <property type="project" value="InterPro"/>
</dbReference>
<feature type="transmembrane region" description="Helical" evidence="17">
    <location>
        <begin position="22"/>
        <end position="43"/>
    </location>
</feature>
<dbReference type="EMBL" id="SSGG01000001">
    <property type="protein sequence ID" value="TXI39009.1"/>
    <property type="molecule type" value="Genomic_DNA"/>
</dbReference>
<evidence type="ECO:0000256" key="14">
    <source>
        <dbReference type="ARBA" id="ARBA00024827"/>
    </source>
</evidence>
<dbReference type="GO" id="GO:0005737">
    <property type="term" value="C:cytoplasm"/>
    <property type="evidence" value="ECO:0007669"/>
    <property type="project" value="UniProtKB-SubCell"/>
</dbReference>
<evidence type="ECO:0000256" key="16">
    <source>
        <dbReference type="SAM" id="Coils"/>
    </source>
</evidence>
<organism evidence="19 20">
    <name type="scientific">Methylophilus methylotrophus</name>
    <name type="common">Bacterium W3A1</name>
    <dbReference type="NCBI Taxonomy" id="17"/>
    <lineage>
        <taxon>Bacteria</taxon>
        <taxon>Pseudomonadati</taxon>
        <taxon>Pseudomonadota</taxon>
        <taxon>Betaproteobacteria</taxon>
        <taxon>Nitrosomonadales</taxon>
        <taxon>Methylophilaceae</taxon>
        <taxon>Methylophilus</taxon>
    </lineage>
</organism>
<evidence type="ECO:0000256" key="2">
    <source>
        <dbReference type="ARBA" id="ARBA00001966"/>
    </source>
</evidence>
<keyword evidence="7" id="KW-0963">Cytoplasm</keyword>
<dbReference type="STRING" id="1122236.GCA_000378225_01400"/>
<evidence type="ECO:0000259" key="18">
    <source>
        <dbReference type="PROSITE" id="PS50109"/>
    </source>
</evidence>
<protein>
    <recommendedName>
        <fullName evidence="5">Oxygen sensor histidine kinase NreB</fullName>
        <ecNumber evidence="4">2.7.13.3</ecNumber>
    </recommendedName>
    <alternativeName>
        <fullName evidence="15">Nitrogen regulation protein B</fullName>
    </alternativeName>
</protein>
<dbReference type="PROSITE" id="PS50109">
    <property type="entry name" value="HIS_KIN"/>
    <property type="match status" value="1"/>
</dbReference>
<dbReference type="InterPro" id="IPR050482">
    <property type="entry name" value="Sensor_HK_TwoCompSys"/>
</dbReference>